<evidence type="ECO:0000313" key="3">
    <source>
        <dbReference type="Proteomes" id="UP000053776"/>
    </source>
</evidence>
<dbReference type="Pfam" id="PF05795">
    <property type="entry name" value="Plasmodium_Vir"/>
    <property type="match status" value="1"/>
</dbReference>
<feature type="non-terminal residue" evidence="2">
    <location>
        <position position="1"/>
    </location>
</feature>
<evidence type="ECO:0008006" key="4">
    <source>
        <dbReference type="Google" id="ProtNLM"/>
    </source>
</evidence>
<feature type="transmembrane region" description="Helical" evidence="1">
    <location>
        <begin position="177"/>
        <end position="199"/>
    </location>
</feature>
<keyword evidence="1" id="KW-0812">Transmembrane</keyword>
<reference evidence="2 3" key="1">
    <citation type="submission" date="2011-08" db="EMBL/GenBank/DDBJ databases">
        <title>The Genome Sequence of Plasmodium vivax Mauritania I.</title>
        <authorList>
            <consortium name="The Broad Institute Genome Sequencing Platform"/>
            <consortium name="The Broad Institute Genome Sequencing Center for Infectious Disease"/>
            <person name="Neafsey D."/>
            <person name="Carlton J."/>
            <person name="Barnwell J."/>
            <person name="Collins W."/>
            <person name="Escalante A."/>
            <person name="Mullikin J."/>
            <person name="Saul A."/>
            <person name="Guigo R."/>
            <person name="Camara F."/>
            <person name="Young S.K."/>
            <person name="Zeng Q."/>
            <person name="Gargeya S."/>
            <person name="Fitzgerald M."/>
            <person name="Haas B."/>
            <person name="Abouelleil A."/>
            <person name="Alvarado L."/>
            <person name="Arachchi H.M."/>
            <person name="Berlin A."/>
            <person name="Brown A."/>
            <person name="Chapman S.B."/>
            <person name="Chen Z."/>
            <person name="Dunbar C."/>
            <person name="Freedman E."/>
            <person name="Gearin G."/>
            <person name="Gellesch M."/>
            <person name="Goldberg J."/>
            <person name="Griggs A."/>
            <person name="Gujja S."/>
            <person name="Heiman D."/>
            <person name="Howarth C."/>
            <person name="Larson L."/>
            <person name="Lui A."/>
            <person name="MacDonald P.J.P."/>
            <person name="Montmayeur A."/>
            <person name="Murphy C."/>
            <person name="Neiman D."/>
            <person name="Pearson M."/>
            <person name="Priest M."/>
            <person name="Roberts A."/>
            <person name="Saif S."/>
            <person name="Shea T."/>
            <person name="Shenoy N."/>
            <person name="Sisk P."/>
            <person name="Stolte C."/>
            <person name="Sykes S."/>
            <person name="Wortman J."/>
            <person name="Nusbaum C."/>
            <person name="Birren B."/>
        </authorList>
    </citation>
    <scope>NUCLEOTIDE SEQUENCE [LARGE SCALE GENOMIC DNA]</scope>
    <source>
        <strain evidence="2 3">Mauritania I</strain>
    </source>
</reference>
<proteinExistence type="predicted"/>
<accession>A0A0J9TH93</accession>
<sequence length="255" mass="30476">TDSFISPCIKCMKYLEYLDDIYEDQTSEKDEGIIYLYLWLYDIELIKTIYNGNQLNIYEKLLNAYGDIRLYETNIETIFNTKVKNTLNGELKNLYHLYYKFYKLKRDEECKNKKYQCAEECVDLYDKYREDKNCDNDSSTQFCTKLDSFWKEHAAYINESITCNGNNICLLYLRNPFLSVILTIVFITSIITIILFILYKFTPLGSRIRTRRKSKKNIWNNVDQEMYNIPDYAEMSNNISKKKPYNLAYQSVEHS</sequence>
<protein>
    <recommendedName>
        <fullName evidence="4">VIR protein</fullName>
    </recommendedName>
</protein>
<dbReference type="Proteomes" id="UP000053776">
    <property type="component" value="Unassembled WGS sequence"/>
</dbReference>
<evidence type="ECO:0000256" key="1">
    <source>
        <dbReference type="SAM" id="Phobius"/>
    </source>
</evidence>
<dbReference type="InterPro" id="IPR008780">
    <property type="entry name" value="Plasmodium_Vir"/>
</dbReference>
<gene>
    <name evidence="2" type="ORF">PVMG_06198</name>
</gene>
<evidence type="ECO:0000313" key="2">
    <source>
        <dbReference type="EMBL" id="KMZ94985.1"/>
    </source>
</evidence>
<dbReference type="AlphaFoldDB" id="A0A0J9TH93"/>
<feature type="non-terminal residue" evidence="2">
    <location>
        <position position="255"/>
    </location>
</feature>
<keyword evidence="1" id="KW-1133">Transmembrane helix</keyword>
<dbReference type="EMBL" id="KQ235008">
    <property type="protein sequence ID" value="KMZ94985.1"/>
    <property type="molecule type" value="Genomic_DNA"/>
</dbReference>
<name>A0A0J9TH93_PLAVI</name>
<keyword evidence="1" id="KW-0472">Membrane</keyword>
<organism evidence="2 3">
    <name type="scientific">Plasmodium vivax Mauritania I</name>
    <dbReference type="NCBI Taxonomy" id="1035515"/>
    <lineage>
        <taxon>Eukaryota</taxon>
        <taxon>Sar</taxon>
        <taxon>Alveolata</taxon>
        <taxon>Apicomplexa</taxon>
        <taxon>Aconoidasida</taxon>
        <taxon>Haemosporida</taxon>
        <taxon>Plasmodiidae</taxon>
        <taxon>Plasmodium</taxon>
        <taxon>Plasmodium (Plasmodium)</taxon>
    </lineage>
</organism>